<dbReference type="WBParaSite" id="EEL_0000814801-mRNA-1">
    <property type="protein sequence ID" value="EEL_0000814801-mRNA-1"/>
    <property type="gene ID" value="EEL_0000814801"/>
</dbReference>
<dbReference type="Gene3D" id="3.10.100.10">
    <property type="entry name" value="Mannose-Binding Protein A, subunit A"/>
    <property type="match status" value="1"/>
</dbReference>
<protein>
    <submittedName>
        <fullName evidence="3">C-type lectin domain-containing protein</fullName>
    </submittedName>
</protein>
<dbReference type="PANTHER" id="PTHR31024">
    <property type="entry name" value="C-TYPE LECTIN"/>
    <property type="match status" value="1"/>
</dbReference>
<evidence type="ECO:0000259" key="1">
    <source>
        <dbReference type="PROSITE" id="PS50041"/>
    </source>
</evidence>
<dbReference type="Pfam" id="PF00059">
    <property type="entry name" value="Lectin_C"/>
    <property type="match status" value="1"/>
</dbReference>
<dbReference type="InterPro" id="IPR001304">
    <property type="entry name" value="C-type_lectin-like"/>
</dbReference>
<dbReference type="AlphaFoldDB" id="A0A0R3S0J6"/>
<dbReference type="PANTHER" id="PTHR31024:SF3">
    <property type="entry name" value="C-TYPE LECTIN-RELATED"/>
    <property type="match status" value="1"/>
</dbReference>
<reference evidence="3" key="1">
    <citation type="submission" date="2017-02" db="UniProtKB">
        <authorList>
            <consortium name="WormBaseParasite"/>
        </authorList>
    </citation>
    <scope>IDENTIFICATION</scope>
</reference>
<accession>A0A0R3S0J6</accession>
<dbReference type="InterPro" id="IPR016186">
    <property type="entry name" value="C-type_lectin-like/link_sf"/>
</dbReference>
<sequence length="90" mass="10580">MISVMCSFSIRHNFSAKFDFKHPFWIGLSKDGEEWKWPDGTKLRYHLWGENEPKAEHSCALADTEENGRHWHTIDCNNSMNYIAGYVCQQ</sequence>
<evidence type="ECO:0000313" key="3">
    <source>
        <dbReference type="WBParaSite" id="EEL_0000814801-mRNA-1"/>
    </source>
</evidence>
<name>A0A0R3S0J6_9BILA</name>
<keyword evidence="2" id="KW-1185">Reference proteome</keyword>
<dbReference type="SUPFAM" id="SSF56436">
    <property type="entry name" value="C-type lectin-like"/>
    <property type="match status" value="1"/>
</dbReference>
<evidence type="ECO:0000313" key="2">
    <source>
        <dbReference type="Proteomes" id="UP000050640"/>
    </source>
</evidence>
<dbReference type="CDD" id="cd00037">
    <property type="entry name" value="CLECT"/>
    <property type="match status" value="1"/>
</dbReference>
<dbReference type="PROSITE" id="PS50041">
    <property type="entry name" value="C_TYPE_LECTIN_2"/>
    <property type="match status" value="1"/>
</dbReference>
<proteinExistence type="predicted"/>
<feature type="domain" description="C-type lectin" evidence="1">
    <location>
        <begin position="24"/>
        <end position="85"/>
    </location>
</feature>
<dbReference type="InterPro" id="IPR016187">
    <property type="entry name" value="CTDL_fold"/>
</dbReference>
<organism evidence="2 3">
    <name type="scientific">Elaeophora elaphi</name>
    <dbReference type="NCBI Taxonomy" id="1147741"/>
    <lineage>
        <taxon>Eukaryota</taxon>
        <taxon>Metazoa</taxon>
        <taxon>Ecdysozoa</taxon>
        <taxon>Nematoda</taxon>
        <taxon>Chromadorea</taxon>
        <taxon>Rhabditida</taxon>
        <taxon>Spirurina</taxon>
        <taxon>Spiruromorpha</taxon>
        <taxon>Filarioidea</taxon>
        <taxon>Onchocercidae</taxon>
        <taxon>Elaeophora</taxon>
    </lineage>
</organism>
<dbReference type="Proteomes" id="UP000050640">
    <property type="component" value="Unplaced"/>
</dbReference>